<dbReference type="Proteomes" id="UP001107558">
    <property type="component" value="Chromosome 3"/>
</dbReference>
<gene>
    <name evidence="3" type="ORF">PVAND_002419</name>
</gene>
<dbReference type="InterPro" id="IPR004143">
    <property type="entry name" value="BPL_LPL_catalytic"/>
</dbReference>
<feature type="domain" description="BPL/LPL catalytic" evidence="2">
    <location>
        <begin position="861"/>
        <end position="973"/>
    </location>
</feature>
<accession>A0A9J6BQX9</accession>
<dbReference type="EMBL" id="JADBJN010000003">
    <property type="protein sequence ID" value="KAG5672281.1"/>
    <property type="molecule type" value="Genomic_DNA"/>
</dbReference>
<feature type="compositionally biased region" description="Polar residues" evidence="1">
    <location>
        <begin position="345"/>
        <end position="362"/>
    </location>
</feature>
<dbReference type="OrthoDB" id="10250105at2759"/>
<feature type="region of interest" description="Disordered" evidence="1">
    <location>
        <begin position="335"/>
        <end position="371"/>
    </location>
</feature>
<reference evidence="3" key="1">
    <citation type="submission" date="2021-03" db="EMBL/GenBank/DDBJ databases">
        <title>Chromosome level genome of the anhydrobiotic midge Polypedilum vanderplanki.</title>
        <authorList>
            <person name="Yoshida Y."/>
            <person name="Kikawada T."/>
            <person name="Gusev O."/>
        </authorList>
    </citation>
    <scope>NUCLEOTIDE SEQUENCE</scope>
    <source>
        <strain evidence="3">NIAS01</strain>
        <tissue evidence="3">Whole body or cell culture</tissue>
    </source>
</reference>
<dbReference type="SUPFAM" id="SSF55681">
    <property type="entry name" value="Class II aaRS and biotin synthetases"/>
    <property type="match status" value="1"/>
</dbReference>
<dbReference type="GO" id="GO:0005737">
    <property type="term" value="C:cytoplasm"/>
    <property type="evidence" value="ECO:0007669"/>
    <property type="project" value="TreeGrafter"/>
</dbReference>
<sequence>MIFTFYYLAATSFQSWRLRSIHQKIARVLDNNNSIVFLKKSDENSHGMATVLAASEICSNSGEAVVHDCFWSNDLSQAISVTPKQILYINPFITFPIAPNLIPFSFGNTNIPDSTKNDVIHALIEADLNTQENANAPALEIEAFAHMIAWKIDSKLSVLVKTDLKHLSQLIFATFIHNHYIINDQLSLTRIQTVNVEGEAQDINEILKHSKKDILLRSSELLSPTDWEKHLDGIKSLGVLANQASEFKYKKNLTEGKTGVVVQPDLISSKTIEESLIRKNIASPDTPKKNFVSLEKTNEKIQELKQELKKKHDATATSTSSLSSYDSKSVEAIISPDSPKFPVTPSKSPSQSIKSRISNEPTSPKFPVQSPAKKAFFGNESKSASQNDVRRISDTAKNLVDSVIKEAKEIPDVVDSQKKISEKVEKVKSDVKEATKSFLNNEQEKSENLFKSETVGMPKSKVEKTIFEDKKVEEIKKDIKKEEKPEIFPVKREEIKEEIKTLTPVQQQLAAPDAPIATNQSKHYSQSNKTKRQKLIDAKPPNVLVYSDSTTTRNNVIKTLGGILKENMYTIYPLSAQQMREKIWLENTTLLVVCGSVNGSDISKIFLEFFFKGGKILCLCSDLLRQVLPTYHTAEVREHELVQFSYGQWKNIKMMHHIFCYQPSPVRKHFSQESDEPPKEKPSNANPLIVLPRSIELKDDVGLVHNVNVQILGTEDTWKTPSLLMVYTDNGGKIVFSQIHLEIDPSFYENDEQKYQILMKNDNLRHEIFGDVLSTHLGLSSEDVSKKSKESRVEFTKAYFLGRHELKFEILEQLKSKMEGNALKVNGLTMKFCGKNDDPPTPESYMLPIMVHLCPDDFSTLDYFDTLKTEKIGRLMIYSHVLESTMNMVNKIKYSHGMAIVSRVISQATGRGNNQWLSPPGCLMFTLQLHISLSSPLGQRISLIQHLVATAVVTGLKKIPGYSKVSKRKFNLF</sequence>
<feature type="region of interest" description="Disordered" evidence="1">
    <location>
        <begin position="507"/>
        <end position="532"/>
    </location>
</feature>
<comment type="caution">
    <text evidence="3">The sequence shown here is derived from an EMBL/GenBank/DDBJ whole genome shotgun (WGS) entry which is preliminary data.</text>
</comment>
<evidence type="ECO:0000313" key="3">
    <source>
        <dbReference type="EMBL" id="KAG5672281.1"/>
    </source>
</evidence>
<dbReference type="PANTHER" id="PTHR12835:SF5">
    <property type="entry name" value="BIOTIN--PROTEIN LIGASE"/>
    <property type="match status" value="1"/>
</dbReference>
<evidence type="ECO:0000313" key="4">
    <source>
        <dbReference type="Proteomes" id="UP001107558"/>
    </source>
</evidence>
<keyword evidence="4" id="KW-1185">Reference proteome</keyword>
<name>A0A9J6BQX9_POLVA</name>
<proteinExistence type="predicted"/>
<dbReference type="InterPro" id="IPR045864">
    <property type="entry name" value="aa-tRNA-synth_II/BPL/LPL"/>
</dbReference>
<organism evidence="3 4">
    <name type="scientific">Polypedilum vanderplanki</name>
    <name type="common">Sleeping chironomid midge</name>
    <dbReference type="NCBI Taxonomy" id="319348"/>
    <lineage>
        <taxon>Eukaryota</taxon>
        <taxon>Metazoa</taxon>
        <taxon>Ecdysozoa</taxon>
        <taxon>Arthropoda</taxon>
        <taxon>Hexapoda</taxon>
        <taxon>Insecta</taxon>
        <taxon>Pterygota</taxon>
        <taxon>Neoptera</taxon>
        <taxon>Endopterygota</taxon>
        <taxon>Diptera</taxon>
        <taxon>Nematocera</taxon>
        <taxon>Chironomoidea</taxon>
        <taxon>Chironomidae</taxon>
        <taxon>Chironominae</taxon>
        <taxon>Polypedilum</taxon>
        <taxon>Polypedilum</taxon>
    </lineage>
</organism>
<feature type="compositionally biased region" description="Polar residues" evidence="1">
    <location>
        <begin position="517"/>
        <end position="528"/>
    </location>
</feature>
<dbReference type="Gene3D" id="3.30.930.10">
    <property type="entry name" value="Bira Bifunctional Protein, Domain 2"/>
    <property type="match status" value="1"/>
</dbReference>
<evidence type="ECO:0000256" key="1">
    <source>
        <dbReference type="SAM" id="MobiDB-lite"/>
    </source>
</evidence>
<dbReference type="GO" id="GO:0004077">
    <property type="term" value="F:biotin--[biotin carboxyl-carrier protein] ligase activity"/>
    <property type="evidence" value="ECO:0007669"/>
    <property type="project" value="TreeGrafter"/>
</dbReference>
<dbReference type="PANTHER" id="PTHR12835">
    <property type="entry name" value="BIOTIN PROTEIN LIGASE"/>
    <property type="match status" value="1"/>
</dbReference>
<dbReference type="Pfam" id="PF03099">
    <property type="entry name" value="BPL_LplA_LipB"/>
    <property type="match status" value="1"/>
</dbReference>
<dbReference type="PROSITE" id="PS51733">
    <property type="entry name" value="BPL_LPL_CATALYTIC"/>
    <property type="match status" value="1"/>
</dbReference>
<evidence type="ECO:0000259" key="2">
    <source>
        <dbReference type="PROSITE" id="PS51733"/>
    </source>
</evidence>
<dbReference type="AlphaFoldDB" id="A0A9J6BQX9"/>
<protein>
    <recommendedName>
        <fullName evidence="2">BPL/LPL catalytic domain-containing protein</fullName>
    </recommendedName>
</protein>